<keyword evidence="1" id="KW-0812">Transmembrane</keyword>
<dbReference type="Proteomes" id="UP001597425">
    <property type="component" value="Unassembled WGS sequence"/>
</dbReference>
<evidence type="ECO:0000313" key="3">
    <source>
        <dbReference type="Proteomes" id="UP001597425"/>
    </source>
</evidence>
<proteinExistence type="predicted"/>
<keyword evidence="3" id="KW-1185">Reference proteome</keyword>
<keyword evidence="1" id="KW-0472">Membrane</keyword>
<reference evidence="3" key="1">
    <citation type="journal article" date="2019" name="Int. J. Syst. Evol. Microbiol.">
        <title>The Global Catalogue of Microorganisms (GCM) 10K type strain sequencing project: providing services to taxonomists for standard genome sequencing and annotation.</title>
        <authorList>
            <consortium name="The Broad Institute Genomics Platform"/>
            <consortium name="The Broad Institute Genome Sequencing Center for Infectious Disease"/>
            <person name="Wu L."/>
            <person name="Ma J."/>
        </authorList>
    </citation>
    <scope>NUCLEOTIDE SEQUENCE [LARGE SCALE GENOMIC DNA]</scope>
    <source>
        <strain evidence="3">KCTC 12848</strain>
    </source>
</reference>
<feature type="transmembrane region" description="Helical" evidence="1">
    <location>
        <begin position="50"/>
        <end position="69"/>
    </location>
</feature>
<dbReference type="EMBL" id="JBHUJD010000002">
    <property type="protein sequence ID" value="MFD2309184.1"/>
    <property type="molecule type" value="Genomic_DNA"/>
</dbReference>
<keyword evidence="1" id="KW-1133">Transmembrane helix</keyword>
<protein>
    <recommendedName>
        <fullName evidence="4">Iron uptake protein</fullName>
    </recommendedName>
</protein>
<sequence>MSTRKLTSRNWFGKASAGAIPGFLLSLALCGVFARFGPGEVGFFSPQAQFTMWLMAPLWACILSFCFLFQTGARAWLWLGGASIVLWGLLYASGPLMA</sequence>
<evidence type="ECO:0008006" key="4">
    <source>
        <dbReference type="Google" id="ProtNLM"/>
    </source>
</evidence>
<gene>
    <name evidence="2" type="ORF">ACFSKX_02035</name>
</gene>
<comment type="caution">
    <text evidence="2">The sequence shown here is derived from an EMBL/GenBank/DDBJ whole genome shotgun (WGS) entry which is preliminary data.</text>
</comment>
<organism evidence="2 3">
    <name type="scientific">Microbulbifer halophilus</name>
    <dbReference type="NCBI Taxonomy" id="453963"/>
    <lineage>
        <taxon>Bacteria</taxon>
        <taxon>Pseudomonadati</taxon>
        <taxon>Pseudomonadota</taxon>
        <taxon>Gammaproteobacteria</taxon>
        <taxon>Cellvibrionales</taxon>
        <taxon>Microbulbiferaceae</taxon>
        <taxon>Microbulbifer</taxon>
    </lineage>
</organism>
<accession>A0ABW5E7Z4</accession>
<name>A0ABW5E7Z4_9GAMM</name>
<evidence type="ECO:0000313" key="2">
    <source>
        <dbReference type="EMBL" id="MFD2309184.1"/>
    </source>
</evidence>
<dbReference type="RefSeq" id="WP_265720529.1">
    <property type="nucleotide sequence ID" value="NZ_JAPIVK010000004.1"/>
</dbReference>
<evidence type="ECO:0000256" key="1">
    <source>
        <dbReference type="SAM" id="Phobius"/>
    </source>
</evidence>
<feature type="transmembrane region" description="Helical" evidence="1">
    <location>
        <begin position="76"/>
        <end position="94"/>
    </location>
</feature>